<dbReference type="InterPro" id="IPR043502">
    <property type="entry name" value="DNA/RNA_pol_sf"/>
</dbReference>
<protein>
    <submittedName>
        <fullName evidence="2">Retrotransposon protein, putative, ty1-copia subclass</fullName>
    </submittedName>
</protein>
<evidence type="ECO:0000259" key="1">
    <source>
        <dbReference type="Pfam" id="PF07727"/>
    </source>
</evidence>
<reference evidence="2" key="1">
    <citation type="journal article" date="2022" name="Int. J. Mol. Sci.">
        <title>Draft Genome of Tanacetum Coccineum: Genomic Comparison of Closely Related Tanacetum-Family Plants.</title>
        <authorList>
            <person name="Yamashiro T."/>
            <person name="Shiraishi A."/>
            <person name="Nakayama K."/>
            <person name="Satake H."/>
        </authorList>
    </citation>
    <scope>NUCLEOTIDE SEQUENCE</scope>
</reference>
<name>A0ABQ5B7Y0_9ASTR</name>
<dbReference type="CDD" id="cd09272">
    <property type="entry name" value="RNase_HI_RT_Ty1"/>
    <property type="match status" value="1"/>
</dbReference>
<proteinExistence type="predicted"/>
<feature type="domain" description="Reverse transcriptase Ty1/copia-type" evidence="1">
    <location>
        <begin position="4"/>
        <end position="108"/>
    </location>
</feature>
<sequence>MLSQSFKRSDYDSCVYLKFVNGSPIYLLLYVDDMLIAAKNKAQIEKLKGQLSNEFDMKDLGAAEKILGMEIIRERQSGKLYLSQQGYVEKVLRHFNMHNAKPVNTPAVRSLMYAMVCSRPDLSYALKFRKSKYRLVGYVDSDYAGDLDKRRSLTGYVFTVGGCDVSWKAILQATTALSTTEAEYMVISEACKEAIWLRNLFNEFSGFTSCTTIFCDSQSAIYLTKDQMFHERIKHIDVRYHFIRCIIAQGDVKIQKIGTHDNPTDMMTKLVPTTKFELCSSLVGMTI</sequence>
<organism evidence="2 3">
    <name type="scientific">Tanacetum coccineum</name>
    <dbReference type="NCBI Taxonomy" id="301880"/>
    <lineage>
        <taxon>Eukaryota</taxon>
        <taxon>Viridiplantae</taxon>
        <taxon>Streptophyta</taxon>
        <taxon>Embryophyta</taxon>
        <taxon>Tracheophyta</taxon>
        <taxon>Spermatophyta</taxon>
        <taxon>Magnoliopsida</taxon>
        <taxon>eudicotyledons</taxon>
        <taxon>Gunneridae</taxon>
        <taxon>Pentapetalae</taxon>
        <taxon>asterids</taxon>
        <taxon>campanulids</taxon>
        <taxon>Asterales</taxon>
        <taxon>Asteraceae</taxon>
        <taxon>Asteroideae</taxon>
        <taxon>Anthemideae</taxon>
        <taxon>Anthemidinae</taxon>
        <taxon>Tanacetum</taxon>
    </lineage>
</organism>
<dbReference type="PANTHER" id="PTHR11439">
    <property type="entry name" value="GAG-POL-RELATED RETROTRANSPOSON"/>
    <property type="match status" value="1"/>
</dbReference>
<reference evidence="2" key="2">
    <citation type="submission" date="2022-01" db="EMBL/GenBank/DDBJ databases">
        <authorList>
            <person name="Yamashiro T."/>
            <person name="Shiraishi A."/>
            <person name="Satake H."/>
            <person name="Nakayama K."/>
        </authorList>
    </citation>
    <scope>NUCLEOTIDE SEQUENCE</scope>
</reference>
<keyword evidence="3" id="KW-1185">Reference proteome</keyword>
<accession>A0ABQ5B7Y0</accession>
<comment type="caution">
    <text evidence="2">The sequence shown here is derived from an EMBL/GenBank/DDBJ whole genome shotgun (WGS) entry which is preliminary data.</text>
</comment>
<dbReference type="EMBL" id="BQNB010013000">
    <property type="protein sequence ID" value="GJT10613.1"/>
    <property type="molecule type" value="Genomic_DNA"/>
</dbReference>
<evidence type="ECO:0000313" key="3">
    <source>
        <dbReference type="Proteomes" id="UP001151760"/>
    </source>
</evidence>
<evidence type="ECO:0000313" key="2">
    <source>
        <dbReference type="EMBL" id="GJT10613.1"/>
    </source>
</evidence>
<dbReference type="InterPro" id="IPR013103">
    <property type="entry name" value="RVT_2"/>
</dbReference>
<dbReference type="Proteomes" id="UP001151760">
    <property type="component" value="Unassembled WGS sequence"/>
</dbReference>
<gene>
    <name evidence="2" type="ORF">Tco_0857655</name>
</gene>
<dbReference type="SUPFAM" id="SSF56672">
    <property type="entry name" value="DNA/RNA polymerases"/>
    <property type="match status" value="1"/>
</dbReference>
<dbReference type="Pfam" id="PF07727">
    <property type="entry name" value="RVT_2"/>
    <property type="match status" value="1"/>
</dbReference>